<keyword evidence="2" id="KW-1133">Transmembrane helix</keyword>
<protein>
    <submittedName>
        <fullName evidence="3">Uncharacterized protein</fullName>
    </submittedName>
</protein>
<dbReference type="EMBL" id="CP040017">
    <property type="protein sequence ID" value="QCP09788.1"/>
    <property type="molecule type" value="Genomic_DNA"/>
</dbReference>
<organism evidence="3 6">
    <name type="scientific">Pseudoduganella umbonata</name>
    <dbReference type="NCBI Taxonomy" id="864828"/>
    <lineage>
        <taxon>Bacteria</taxon>
        <taxon>Pseudomonadati</taxon>
        <taxon>Pseudomonadota</taxon>
        <taxon>Betaproteobacteria</taxon>
        <taxon>Burkholderiales</taxon>
        <taxon>Oxalobacteraceae</taxon>
        <taxon>Telluria group</taxon>
        <taxon>Pseudoduganella</taxon>
    </lineage>
</organism>
<name>A0A4P8HN36_9BURK</name>
<sequence length="67" mass="7144">MAGYSRGSAQVRYNMNEETGTAGQSRGGRATPRHGRTRERLRGGWRRRAGATGVLLAVIAVTMVIGG</sequence>
<dbReference type="Proteomes" id="UP000298763">
    <property type="component" value="Chromosome"/>
</dbReference>
<evidence type="ECO:0000256" key="2">
    <source>
        <dbReference type="SAM" id="Phobius"/>
    </source>
</evidence>
<feature type="compositionally biased region" description="Basic residues" evidence="1">
    <location>
        <begin position="31"/>
        <end position="45"/>
    </location>
</feature>
<keyword evidence="2" id="KW-0472">Membrane</keyword>
<dbReference type="EMBL" id="JACHXS010000001">
    <property type="protein sequence ID" value="MBB3219744.1"/>
    <property type="molecule type" value="Genomic_DNA"/>
</dbReference>
<evidence type="ECO:0000256" key="1">
    <source>
        <dbReference type="SAM" id="MobiDB-lite"/>
    </source>
</evidence>
<evidence type="ECO:0000313" key="5">
    <source>
        <dbReference type="Proteomes" id="UP000298763"/>
    </source>
</evidence>
<feature type="region of interest" description="Disordered" evidence="1">
    <location>
        <begin position="1"/>
        <end position="45"/>
    </location>
</feature>
<accession>A0A4P8HN36</accession>
<feature type="compositionally biased region" description="Polar residues" evidence="1">
    <location>
        <begin position="7"/>
        <end position="24"/>
    </location>
</feature>
<dbReference type="AlphaFoldDB" id="A0A4P8HN36"/>
<proteinExistence type="predicted"/>
<dbReference type="RefSeq" id="WP_137312674.1">
    <property type="nucleotide sequence ID" value="NZ_CP040017.1"/>
</dbReference>
<evidence type="ECO:0000313" key="4">
    <source>
        <dbReference type="EMBL" id="QCP09788.1"/>
    </source>
</evidence>
<reference evidence="4 5" key="1">
    <citation type="submission" date="2019-05" db="EMBL/GenBank/DDBJ databases">
        <title>Draft Genome Sequences of Six Type Strains of the Genus Massilia.</title>
        <authorList>
            <person name="Miess H."/>
            <person name="Frediansyhah A."/>
            <person name="Gross H."/>
        </authorList>
    </citation>
    <scope>NUCLEOTIDE SEQUENCE [LARGE SCALE GENOMIC DNA]</scope>
    <source>
        <strain evidence="4 5">DSMZ 26121</strain>
    </source>
</reference>
<evidence type="ECO:0000313" key="6">
    <source>
        <dbReference type="Proteomes" id="UP000584325"/>
    </source>
</evidence>
<keyword evidence="2" id="KW-0812">Transmembrane</keyword>
<keyword evidence="5" id="KW-1185">Reference proteome</keyword>
<evidence type="ECO:0000313" key="3">
    <source>
        <dbReference type="EMBL" id="MBB3219744.1"/>
    </source>
</evidence>
<gene>
    <name evidence="4" type="ORF">FCL38_04660</name>
    <name evidence="3" type="ORF">FHS02_000531</name>
</gene>
<dbReference type="Proteomes" id="UP000584325">
    <property type="component" value="Unassembled WGS sequence"/>
</dbReference>
<feature type="transmembrane region" description="Helical" evidence="2">
    <location>
        <begin position="48"/>
        <end position="66"/>
    </location>
</feature>
<reference evidence="3 6" key="2">
    <citation type="submission" date="2020-08" db="EMBL/GenBank/DDBJ databases">
        <title>Genomic Encyclopedia of Type Strains, Phase III (KMG-III): the genomes of soil and plant-associated and newly described type strains.</title>
        <authorList>
            <person name="Whitman W."/>
        </authorList>
    </citation>
    <scope>NUCLEOTIDE SEQUENCE [LARGE SCALE GENOMIC DNA]</scope>
    <source>
        <strain evidence="3 6">CECT 7753</strain>
    </source>
</reference>